<comment type="caution">
    <text evidence="1">The sequence shown here is derived from an EMBL/GenBank/DDBJ whole genome shotgun (WGS) entry which is preliminary data.</text>
</comment>
<dbReference type="EMBL" id="AANPCH010000027">
    <property type="protein sequence ID" value="EDP8664338.1"/>
    <property type="molecule type" value="Genomic_DNA"/>
</dbReference>
<reference evidence="1" key="1">
    <citation type="submission" date="2019-12" db="EMBL/GenBank/DDBJ databases">
        <authorList>
            <person name="Ashton P.M."/>
            <person name="Dallman T."/>
            <person name="Nair S."/>
            <person name="De Pinna E."/>
            <person name="Peters T."/>
            <person name="Grant K."/>
        </authorList>
    </citation>
    <scope>NUCLEOTIDE SEQUENCE</scope>
    <source>
        <strain evidence="1">854886</strain>
    </source>
</reference>
<name>A0A698WDN1_SALBN</name>
<sequence>MSTYKIGSKDPEENYNVVFASYFEVPQSAITSIYNKVIHGIIMANFPGLFTGDQIVKHFTSHQNLTANDCTLENYGNIDSLINDATILGRRISKEIFDARNYCENLDSGTHLITSYYEDTGYFTGEHNFYLSTGIFQHRGKGNVIVTDSHYARNYNVNLEFIIFDKYKSDTDWLDHINSDFFKDLNHILPFENFILYGKYKLAPIKWSQSKRI</sequence>
<proteinExistence type="predicted"/>
<gene>
    <name evidence="1" type="ORF">GRG92_004093</name>
</gene>
<accession>A0A698WDN1</accession>
<evidence type="ECO:0000313" key="1">
    <source>
        <dbReference type="EMBL" id="EDP8664338.1"/>
    </source>
</evidence>
<dbReference type="AlphaFoldDB" id="A0A698WDN1"/>
<organism evidence="1">
    <name type="scientific">Salmonella bongori</name>
    <dbReference type="NCBI Taxonomy" id="54736"/>
    <lineage>
        <taxon>Bacteria</taxon>
        <taxon>Pseudomonadati</taxon>
        <taxon>Pseudomonadota</taxon>
        <taxon>Gammaproteobacteria</taxon>
        <taxon>Enterobacterales</taxon>
        <taxon>Enterobacteriaceae</taxon>
        <taxon>Salmonella</taxon>
    </lineage>
</organism>
<protein>
    <submittedName>
        <fullName evidence="1">Uncharacterized protein</fullName>
    </submittedName>
</protein>